<evidence type="ECO:0000313" key="1">
    <source>
        <dbReference type="EMBL" id="QJA56154.1"/>
    </source>
</evidence>
<proteinExistence type="predicted"/>
<protein>
    <submittedName>
        <fullName evidence="1">Uncharacterized protein</fullName>
    </submittedName>
</protein>
<dbReference type="EMBL" id="MT141203">
    <property type="protein sequence ID" value="QJA56154.1"/>
    <property type="molecule type" value="Genomic_DNA"/>
</dbReference>
<dbReference type="AlphaFoldDB" id="A0A6M3IFJ0"/>
<reference evidence="1" key="1">
    <citation type="submission" date="2020-03" db="EMBL/GenBank/DDBJ databases">
        <title>The deep terrestrial virosphere.</title>
        <authorList>
            <person name="Holmfeldt K."/>
            <person name="Nilsson E."/>
            <person name="Simone D."/>
            <person name="Lopez-Fernandez M."/>
            <person name="Wu X."/>
            <person name="de Brujin I."/>
            <person name="Lundin D."/>
            <person name="Andersson A."/>
            <person name="Bertilsson S."/>
            <person name="Dopson M."/>
        </authorList>
    </citation>
    <scope>NUCLEOTIDE SEQUENCE</scope>
    <source>
        <strain evidence="1">MM415B01911</strain>
    </source>
</reference>
<organism evidence="1">
    <name type="scientific">viral metagenome</name>
    <dbReference type="NCBI Taxonomy" id="1070528"/>
    <lineage>
        <taxon>unclassified sequences</taxon>
        <taxon>metagenomes</taxon>
        <taxon>organismal metagenomes</taxon>
    </lineage>
</organism>
<sequence length="109" mass="12139">MGVFEDFGSFGFKKKAETQQENSEKFAKIMERAHTERNAFINDLAGEGGAVVRVLLSNLADRVSTLIDQDPECQAYKKVLGDMYAKLKIPEKLSGRLAKIFEIDGAPKK</sequence>
<name>A0A6M3IFJ0_9ZZZZ</name>
<accession>A0A6M3IFJ0</accession>
<gene>
    <name evidence="1" type="ORF">MM415B01911_0003</name>
</gene>